<dbReference type="InterPro" id="IPR003613">
    <property type="entry name" value="Ubox_domain"/>
</dbReference>
<evidence type="ECO:0000256" key="10">
    <source>
        <dbReference type="ARBA" id="ARBA00023242"/>
    </source>
</evidence>
<comment type="subcellular location">
    <subcellularLocation>
        <location evidence="4">Nucleus</location>
    </subcellularLocation>
</comment>
<dbReference type="InterPro" id="IPR044666">
    <property type="entry name" value="Cyclophilin_A-like"/>
</dbReference>
<dbReference type="PROSITE" id="PS51698">
    <property type="entry name" value="U_BOX"/>
    <property type="match status" value="1"/>
</dbReference>
<sequence>MGKNQHSKDRLFITASEWATLYGGKKKEAPGASAKYKKLPFDCCCLSLQPVEHPMCTRDGYVFDLVNIVPFIRKHGLHPVTGEKLALKDLIKLNFTKNADGKYHCPVTFKVFNEHTHISAIATTGNVYAHDAIKEFNIKAKNWNDLLTEEPFKRADIITLQDPMNPEKNNFANFYYIKKKLTYGKQKADDGRSTVRSGNTDTQAILDEVAKSDMVAANKKYSSVLSSDAAADPQDKEHTAHFSTGEVSRSFTATHLTVRTKNTAASIDDDVVRYKNIKDKAYVRLRTTFGDINIELHCDIVPKTCDNFLRHVRSGYYNNTIFHRNIRNFMIQGGDPTGTGQGGESAFGGKPFKDEFAPNLKHKGRGVVSMANKGPNTNGSQFFITYRSCPHLDRKHSVFGQVVGGFDVLLAMERAKVDDDNRPTEEIKIFDVKVFKDPFQDLDTQKQQEAAAKADEKKKEEKKKKETAAPKKYRSGVGKYIAPSGKRGASSSSSSSSSSSTLLSSSSVPSSKKSKPSGGFGNFSSW</sequence>
<dbReference type="FunCoup" id="F2UHV0">
    <property type="interactions" value="1699"/>
</dbReference>
<dbReference type="FunFam" id="3.30.40.10:FF:000079">
    <property type="entry name" value="Peptidyl-prolyl cis-trans isomerase 2"/>
    <property type="match status" value="1"/>
</dbReference>
<comment type="catalytic activity">
    <reaction evidence="2">
        <text>[protein]-peptidylproline (omega=180) = [protein]-peptidylproline (omega=0)</text>
        <dbReference type="Rhea" id="RHEA:16237"/>
        <dbReference type="Rhea" id="RHEA-COMP:10747"/>
        <dbReference type="Rhea" id="RHEA-COMP:10748"/>
        <dbReference type="ChEBI" id="CHEBI:83833"/>
        <dbReference type="ChEBI" id="CHEBI:83834"/>
        <dbReference type="EC" id="5.2.1.8"/>
    </reaction>
</comment>
<evidence type="ECO:0000256" key="1">
    <source>
        <dbReference type="ARBA" id="ARBA00000900"/>
    </source>
</evidence>
<feature type="compositionally biased region" description="Basic and acidic residues" evidence="11">
    <location>
        <begin position="445"/>
        <end position="469"/>
    </location>
</feature>
<dbReference type="InterPro" id="IPR026951">
    <property type="entry name" value="PPIL2_U-box_dom"/>
</dbReference>
<feature type="domain" description="U-box" evidence="13">
    <location>
        <begin position="37"/>
        <end position="110"/>
    </location>
</feature>
<dbReference type="OMA" id="NFIKHCA"/>
<feature type="domain" description="PPIase cyclophilin-type" evidence="12">
    <location>
        <begin position="290"/>
        <end position="434"/>
    </location>
</feature>
<feature type="compositionally biased region" description="Low complexity" evidence="11">
    <location>
        <begin position="484"/>
        <end position="511"/>
    </location>
</feature>
<dbReference type="Gene3D" id="2.40.100.10">
    <property type="entry name" value="Cyclophilin-like"/>
    <property type="match status" value="1"/>
</dbReference>
<dbReference type="RefSeq" id="XP_004991071.1">
    <property type="nucleotide sequence ID" value="XM_004991014.1"/>
</dbReference>
<dbReference type="InterPro" id="IPR029000">
    <property type="entry name" value="Cyclophilin-like_dom_sf"/>
</dbReference>
<dbReference type="Pfam" id="PF04641">
    <property type="entry name" value="Rtf2"/>
    <property type="match status" value="1"/>
</dbReference>
<dbReference type="CDD" id="cd01923">
    <property type="entry name" value="cyclophilin_RING"/>
    <property type="match status" value="1"/>
</dbReference>
<dbReference type="GeneID" id="16071633"/>
<keyword evidence="6" id="KW-0808">Transferase</keyword>
<evidence type="ECO:0000256" key="11">
    <source>
        <dbReference type="SAM" id="MobiDB-lite"/>
    </source>
</evidence>
<dbReference type="Proteomes" id="UP000007799">
    <property type="component" value="Unassembled WGS sequence"/>
</dbReference>
<dbReference type="KEGG" id="sre:PTSG_08050"/>
<comment type="function">
    <text evidence="3">May catalyze the cis-trans isomerization of proline imidic peptide bonds in oligopeptides thereby assisting the folding of proteins. May also function as a chaperone, playing a role in intracellular transport of proteins. May also have a protein ubiquitin ligase activity acting as an E3 ubiquitin protein ligase or as a ubiquitin-ubiquitin ligase promoting elongation of ubiquitin chains on proteins.</text>
</comment>
<dbReference type="Gene3D" id="3.30.40.10">
    <property type="entry name" value="Zinc/RING finger domain, C3HC4 (zinc finger)"/>
    <property type="match status" value="1"/>
</dbReference>
<proteinExistence type="inferred from homology"/>
<evidence type="ECO:0000256" key="3">
    <source>
        <dbReference type="ARBA" id="ARBA00003697"/>
    </source>
</evidence>
<name>F2UHV0_SALR5</name>
<evidence type="ECO:0000259" key="13">
    <source>
        <dbReference type="PROSITE" id="PS51698"/>
    </source>
</evidence>
<dbReference type="InterPro" id="IPR020892">
    <property type="entry name" value="Cyclophilin-type_PPIase_CS"/>
</dbReference>
<organism evidence="15">
    <name type="scientific">Salpingoeca rosetta (strain ATCC 50818 / BSB-021)</name>
    <dbReference type="NCBI Taxonomy" id="946362"/>
    <lineage>
        <taxon>Eukaryota</taxon>
        <taxon>Choanoflagellata</taxon>
        <taxon>Craspedida</taxon>
        <taxon>Salpingoecidae</taxon>
        <taxon>Salpingoeca</taxon>
    </lineage>
</organism>
<dbReference type="InParanoid" id="F2UHV0"/>
<feature type="region of interest" description="Disordered" evidence="11">
    <location>
        <begin position="445"/>
        <end position="526"/>
    </location>
</feature>
<keyword evidence="7" id="KW-0833">Ubl conjugation pathway</keyword>
<dbReference type="OrthoDB" id="30774at2759"/>
<accession>F2UHV0</accession>
<dbReference type="PANTHER" id="PTHR45625:SF1">
    <property type="entry name" value="RING-TYPE E3 UBIQUITIN-PROTEIN LIGASE PPIL2"/>
    <property type="match status" value="1"/>
</dbReference>
<evidence type="ECO:0000256" key="4">
    <source>
        <dbReference type="ARBA" id="ARBA00004123"/>
    </source>
</evidence>
<dbReference type="GO" id="GO:0061630">
    <property type="term" value="F:ubiquitin protein ligase activity"/>
    <property type="evidence" value="ECO:0007669"/>
    <property type="project" value="UniProtKB-EC"/>
</dbReference>
<keyword evidence="9" id="KW-0413">Isomerase</keyword>
<evidence type="ECO:0000256" key="9">
    <source>
        <dbReference type="ARBA" id="ARBA00023235"/>
    </source>
</evidence>
<dbReference type="FunFam" id="2.40.100.10:FF:000014">
    <property type="entry name" value="Peptidyl-prolyl cis-trans isomerase cyp65"/>
    <property type="match status" value="1"/>
</dbReference>
<keyword evidence="15" id="KW-1185">Reference proteome</keyword>
<gene>
    <name evidence="14" type="ORF">PTSG_08050</name>
</gene>
<dbReference type="InterPro" id="IPR002130">
    <property type="entry name" value="Cyclophilin-type_PPIase_dom"/>
</dbReference>
<dbReference type="InterPro" id="IPR013083">
    <property type="entry name" value="Znf_RING/FYVE/PHD"/>
</dbReference>
<dbReference type="AlphaFoldDB" id="F2UHV0"/>
<dbReference type="GO" id="GO:0006457">
    <property type="term" value="P:protein folding"/>
    <property type="evidence" value="ECO:0007669"/>
    <property type="project" value="InterPro"/>
</dbReference>
<evidence type="ECO:0000259" key="12">
    <source>
        <dbReference type="PROSITE" id="PS50072"/>
    </source>
</evidence>
<evidence type="ECO:0000256" key="6">
    <source>
        <dbReference type="ARBA" id="ARBA00022679"/>
    </source>
</evidence>
<evidence type="ECO:0000256" key="2">
    <source>
        <dbReference type="ARBA" id="ARBA00000971"/>
    </source>
</evidence>
<dbReference type="GO" id="GO:0071013">
    <property type="term" value="C:catalytic step 2 spliceosome"/>
    <property type="evidence" value="ECO:0007669"/>
    <property type="project" value="TreeGrafter"/>
</dbReference>
<keyword evidence="8" id="KW-0697">Rotamase</keyword>
<comment type="catalytic activity">
    <reaction evidence="1">
        <text>S-ubiquitinyl-[E2 ubiquitin-conjugating enzyme]-L-cysteine + [acceptor protein]-L-lysine = [E2 ubiquitin-conjugating enzyme]-L-cysteine + N(6)-ubiquitinyl-[acceptor protein]-L-lysine.</text>
        <dbReference type="EC" id="2.3.2.27"/>
    </reaction>
</comment>
<dbReference type="EMBL" id="GL832975">
    <property type="protein sequence ID" value="EGD76699.1"/>
    <property type="molecule type" value="Genomic_DNA"/>
</dbReference>
<dbReference type="PRINTS" id="PR00153">
    <property type="entry name" value="CSAPPISMRASE"/>
</dbReference>
<dbReference type="CDD" id="cd16663">
    <property type="entry name" value="RING-Ubox_PPIL2"/>
    <property type="match status" value="1"/>
</dbReference>
<comment type="similarity">
    <text evidence="5">Belongs to the cyclophilin-type PPIase family. PPIL2 subfamily.</text>
</comment>
<dbReference type="Pfam" id="PF00160">
    <property type="entry name" value="Pro_isomerase"/>
    <property type="match status" value="1"/>
</dbReference>
<reference evidence="14" key="1">
    <citation type="submission" date="2009-08" db="EMBL/GenBank/DDBJ databases">
        <title>Annotation of Salpingoeca rosetta.</title>
        <authorList>
            <consortium name="The Broad Institute Genome Sequencing Platform"/>
            <person name="Russ C."/>
            <person name="Cuomo C."/>
            <person name="Burger G."/>
            <person name="Gray M.W."/>
            <person name="Holland P.W.H."/>
            <person name="King N."/>
            <person name="Lang F.B.F."/>
            <person name="Roger A.J."/>
            <person name="Ruiz-Trillo I."/>
            <person name="Young S.K."/>
            <person name="Zeng Q."/>
            <person name="Gargeya S."/>
            <person name="Alvarado L."/>
            <person name="Berlin A."/>
            <person name="Chapman S.B."/>
            <person name="Chen Z."/>
            <person name="Freedman E."/>
            <person name="Gellesch M."/>
            <person name="Goldberg J."/>
            <person name="Griggs A."/>
            <person name="Gujja S."/>
            <person name="Heilman E."/>
            <person name="Heiman D."/>
            <person name="Howarth C."/>
            <person name="Mehta T."/>
            <person name="Neiman D."/>
            <person name="Pearson M."/>
            <person name="Roberts A."/>
            <person name="Saif S."/>
            <person name="Shea T."/>
            <person name="Shenoy N."/>
            <person name="Sisk P."/>
            <person name="Stolte C."/>
            <person name="Sykes S."/>
            <person name="White J."/>
            <person name="Yandava C."/>
            <person name="Haas B."/>
            <person name="Nusbaum C."/>
            <person name="Birren B."/>
        </authorList>
    </citation>
    <scope>NUCLEOTIDE SEQUENCE [LARGE SCALE GENOMIC DNA]</scope>
    <source>
        <strain evidence="14">ATCC 50818</strain>
    </source>
</reference>
<dbReference type="SUPFAM" id="SSF57850">
    <property type="entry name" value="RING/U-box"/>
    <property type="match status" value="1"/>
</dbReference>
<evidence type="ECO:0000256" key="8">
    <source>
        <dbReference type="ARBA" id="ARBA00023110"/>
    </source>
</evidence>
<evidence type="ECO:0000256" key="5">
    <source>
        <dbReference type="ARBA" id="ARBA00007930"/>
    </source>
</evidence>
<dbReference type="GO" id="GO:0000209">
    <property type="term" value="P:protein polyubiquitination"/>
    <property type="evidence" value="ECO:0007669"/>
    <property type="project" value="TreeGrafter"/>
</dbReference>
<dbReference type="eggNOG" id="KOG0883">
    <property type="taxonomic scope" value="Eukaryota"/>
</dbReference>
<evidence type="ECO:0000313" key="14">
    <source>
        <dbReference type="EMBL" id="EGD76699.1"/>
    </source>
</evidence>
<protein>
    <submittedName>
        <fullName evidence="14">Ppil2 protein</fullName>
    </submittedName>
</protein>
<dbReference type="PROSITE" id="PS50072">
    <property type="entry name" value="CSA_PPIASE_2"/>
    <property type="match status" value="1"/>
</dbReference>
<dbReference type="GO" id="GO:0003755">
    <property type="term" value="F:peptidyl-prolyl cis-trans isomerase activity"/>
    <property type="evidence" value="ECO:0007669"/>
    <property type="project" value="UniProtKB-KW"/>
</dbReference>
<evidence type="ECO:0000313" key="15">
    <source>
        <dbReference type="Proteomes" id="UP000007799"/>
    </source>
</evidence>
<dbReference type="SMART" id="SM00504">
    <property type="entry name" value="Ubox"/>
    <property type="match status" value="1"/>
</dbReference>
<dbReference type="PANTHER" id="PTHR45625">
    <property type="entry name" value="PEPTIDYL-PROLYL CIS-TRANS ISOMERASE-RELATED"/>
    <property type="match status" value="1"/>
</dbReference>
<dbReference type="SUPFAM" id="SSF50891">
    <property type="entry name" value="Cyclophilin-like"/>
    <property type="match status" value="1"/>
</dbReference>
<dbReference type="STRING" id="946362.F2UHV0"/>
<keyword evidence="10" id="KW-0539">Nucleus</keyword>
<dbReference type="PROSITE" id="PS00170">
    <property type="entry name" value="CSA_PPIASE_1"/>
    <property type="match status" value="1"/>
</dbReference>
<evidence type="ECO:0000256" key="7">
    <source>
        <dbReference type="ARBA" id="ARBA00022786"/>
    </source>
</evidence>